<protein>
    <submittedName>
        <fullName evidence="1">Uncharacterized protein</fullName>
    </submittedName>
</protein>
<sequence>MEKKRAVELLIQEVDKIPYLKILPSSNNEFRLWLKNVENIINKGLEAEDKNKYREASQFLRYIRGVHEGDLIKQDYIDEIVRYEIALKSIIQKYEILGTIGEGDKGGEVENKMNKKVIMTFLNEKMQEISKLETLSPNNIEFPTWCKEIEIFLYKAFGEDSIEYGTFKEAGIIRGIVEDRYTEYRKRMKSRRAALASIVKAHEKLGDEESFELEDRIALPIQLFDSMQLHPKV</sequence>
<feature type="non-terminal residue" evidence="1">
    <location>
        <position position="233"/>
    </location>
</feature>
<evidence type="ECO:0000313" key="1">
    <source>
        <dbReference type="EMBL" id="GAH41645.1"/>
    </source>
</evidence>
<name>X1GA09_9ZZZZ</name>
<accession>X1GA09</accession>
<reference evidence="1" key="1">
    <citation type="journal article" date="2014" name="Front. Microbiol.">
        <title>High frequency of phylogenetically diverse reductive dehalogenase-homologous genes in deep subseafloor sedimentary metagenomes.</title>
        <authorList>
            <person name="Kawai M."/>
            <person name="Futagami T."/>
            <person name="Toyoda A."/>
            <person name="Takaki Y."/>
            <person name="Nishi S."/>
            <person name="Hori S."/>
            <person name="Arai W."/>
            <person name="Tsubouchi T."/>
            <person name="Morono Y."/>
            <person name="Uchiyama I."/>
            <person name="Ito T."/>
            <person name="Fujiyama A."/>
            <person name="Inagaki F."/>
            <person name="Takami H."/>
        </authorList>
    </citation>
    <scope>NUCLEOTIDE SEQUENCE</scope>
    <source>
        <strain evidence="1">Expedition CK06-06</strain>
    </source>
</reference>
<gene>
    <name evidence="1" type="ORF">S03H2_16561</name>
</gene>
<dbReference type="AlphaFoldDB" id="X1GA09"/>
<organism evidence="1">
    <name type="scientific">marine sediment metagenome</name>
    <dbReference type="NCBI Taxonomy" id="412755"/>
    <lineage>
        <taxon>unclassified sequences</taxon>
        <taxon>metagenomes</taxon>
        <taxon>ecological metagenomes</taxon>
    </lineage>
</organism>
<dbReference type="EMBL" id="BARU01008468">
    <property type="protein sequence ID" value="GAH41645.1"/>
    <property type="molecule type" value="Genomic_DNA"/>
</dbReference>
<proteinExistence type="predicted"/>
<comment type="caution">
    <text evidence="1">The sequence shown here is derived from an EMBL/GenBank/DDBJ whole genome shotgun (WGS) entry which is preliminary data.</text>
</comment>